<protein>
    <recommendedName>
        <fullName evidence="1">Transposase IS4 N-terminal domain-containing protein</fullName>
    </recommendedName>
</protein>
<dbReference type="Proteomes" id="UP000447574">
    <property type="component" value="Unassembled WGS sequence"/>
</dbReference>
<dbReference type="Pfam" id="PF13006">
    <property type="entry name" value="Nterm_IS4"/>
    <property type="match status" value="1"/>
</dbReference>
<feature type="domain" description="Transposase IS4 N-terminal" evidence="1">
    <location>
        <begin position="18"/>
        <end position="66"/>
    </location>
</feature>
<evidence type="ECO:0000313" key="5">
    <source>
        <dbReference type="Proteomes" id="UP000470186"/>
    </source>
</evidence>
<proteinExistence type="predicted"/>
<dbReference type="AlphaFoldDB" id="A0A7X1YAW3"/>
<sequence>MRLSKALSLTHEMALQPHALEGLGALLDPDIVKQAFESAGVSTIRKRRLPLESLVWCIIGMALFRRSR</sequence>
<dbReference type="RefSeq" id="WP_153351511.1">
    <property type="nucleotide sequence ID" value="NZ_JBQQMB010000109.1"/>
</dbReference>
<evidence type="ECO:0000313" key="4">
    <source>
        <dbReference type="Proteomes" id="UP000447574"/>
    </source>
</evidence>
<evidence type="ECO:0000259" key="1">
    <source>
        <dbReference type="Pfam" id="PF13006"/>
    </source>
</evidence>
<name>A0A7X1YAW3_9PSED</name>
<dbReference type="Proteomes" id="UP000470186">
    <property type="component" value="Unassembled WGS sequence"/>
</dbReference>
<dbReference type="EMBL" id="WIVX01000104">
    <property type="protein sequence ID" value="MQU33346.1"/>
    <property type="molecule type" value="Genomic_DNA"/>
</dbReference>
<accession>A0A7X1YAW3</accession>
<evidence type="ECO:0000313" key="3">
    <source>
        <dbReference type="EMBL" id="MQU33346.1"/>
    </source>
</evidence>
<organism evidence="3 5">
    <name type="scientific">Pseudomonas helleri</name>
    <dbReference type="NCBI Taxonomy" id="1608996"/>
    <lineage>
        <taxon>Bacteria</taxon>
        <taxon>Pseudomonadati</taxon>
        <taxon>Pseudomonadota</taxon>
        <taxon>Gammaproteobacteria</taxon>
        <taxon>Pseudomonadales</taxon>
        <taxon>Pseudomonadaceae</taxon>
        <taxon>Pseudomonas</taxon>
    </lineage>
</organism>
<reference evidence="4 5" key="1">
    <citation type="submission" date="2019-10" db="EMBL/GenBank/DDBJ databases">
        <title>Evaluation of single-gene subtyping targets for Pseudomonas.</title>
        <authorList>
            <person name="Reichler S.J."/>
            <person name="Orsi R.H."/>
            <person name="Wiedmann M."/>
            <person name="Martin N.H."/>
            <person name="Murphy S.I."/>
        </authorList>
    </citation>
    <scope>NUCLEOTIDE SEQUENCE [LARGE SCALE GENOMIC DNA]</scope>
    <source>
        <strain evidence="3 5">FSL R10-2107</strain>
        <strain evidence="2 4">FSL R10-2932</strain>
    </source>
</reference>
<keyword evidence="5" id="KW-1185">Reference proteome</keyword>
<dbReference type="EMBL" id="WIWF01000139">
    <property type="protein sequence ID" value="MQT77232.1"/>
    <property type="molecule type" value="Genomic_DNA"/>
</dbReference>
<evidence type="ECO:0000313" key="2">
    <source>
        <dbReference type="EMBL" id="MQT77232.1"/>
    </source>
</evidence>
<gene>
    <name evidence="3" type="ORF">GHO30_18475</name>
    <name evidence="2" type="ORF">GHO37_23510</name>
</gene>
<dbReference type="InterPro" id="IPR024473">
    <property type="entry name" value="Transposases_IS4_N"/>
</dbReference>
<comment type="caution">
    <text evidence="3">The sequence shown here is derived from an EMBL/GenBank/DDBJ whole genome shotgun (WGS) entry which is preliminary data.</text>
</comment>